<gene>
    <name evidence="1" type="ORF">PPAR1163_LOCUS24477</name>
</gene>
<dbReference type="AlphaFoldDB" id="A0A7S1UH84"/>
<evidence type="ECO:0000313" key="1">
    <source>
        <dbReference type="EMBL" id="CAD9266054.1"/>
    </source>
</evidence>
<dbReference type="EMBL" id="HBGJ01038889">
    <property type="protein sequence ID" value="CAD9266054.1"/>
    <property type="molecule type" value="Transcribed_RNA"/>
</dbReference>
<name>A0A7S1UH84_9STRA</name>
<accession>A0A7S1UH84</accession>
<reference evidence="1" key="1">
    <citation type="submission" date="2021-01" db="EMBL/GenBank/DDBJ databases">
        <authorList>
            <person name="Corre E."/>
            <person name="Pelletier E."/>
            <person name="Niang G."/>
            <person name="Scheremetjew M."/>
            <person name="Finn R."/>
            <person name="Kale V."/>
            <person name="Holt S."/>
            <person name="Cochrane G."/>
            <person name="Meng A."/>
            <person name="Brown T."/>
            <person name="Cohen L."/>
        </authorList>
    </citation>
    <scope>NUCLEOTIDE SEQUENCE</scope>
    <source>
        <strain evidence="1">CCMP2877</strain>
    </source>
</reference>
<proteinExistence type="predicted"/>
<protein>
    <submittedName>
        <fullName evidence="1">Uncharacterized protein</fullName>
    </submittedName>
</protein>
<sequence length="302" mass="32931">MEAARARLDATVAWLLQRLIQLDSNYELTPNTTNRAVAAHAEDRIPELKGFAARLFQLRQGPLLAALQANVDDLLEQRAYLKVASVEQTVACVGPSLYAYVPGDGNEGRFVQVRAELVAFRVNRVLVLHTRDIIFVWTGAEAPEAELRRDSALDFARLLQRGQATALPPPSLHCLSGGSNLARYLGSRVIASFDLQRAELEELKNSGEAGRRDGGKLEVLRAGREQTLVEADGHTKELGEEGVALGPLAPTVARHLDGNSVAFVDYLMQMRQRALGDPKRNGRGGWNFFKRAAAKASGVGEA</sequence>
<organism evidence="1">
    <name type="scientific">Phaeomonas parva</name>
    <dbReference type="NCBI Taxonomy" id="124430"/>
    <lineage>
        <taxon>Eukaryota</taxon>
        <taxon>Sar</taxon>
        <taxon>Stramenopiles</taxon>
        <taxon>Ochrophyta</taxon>
        <taxon>Pinguiophyceae</taxon>
        <taxon>Pinguiochrysidales</taxon>
        <taxon>Pinguiochrysidaceae</taxon>
        <taxon>Phaeomonas</taxon>
    </lineage>
</organism>